<evidence type="ECO:0000256" key="6">
    <source>
        <dbReference type="SAM" id="Phobius"/>
    </source>
</evidence>
<dbReference type="CDD" id="cd13125">
    <property type="entry name" value="MATE_like_10"/>
    <property type="match status" value="1"/>
</dbReference>
<dbReference type="AlphaFoldDB" id="A0A4R1KQV0"/>
<dbReference type="InterPro" id="IPR050833">
    <property type="entry name" value="Poly_Biosynth_Transport"/>
</dbReference>
<protein>
    <submittedName>
        <fullName evidence="7">PST family polysaccharide transporter</fullName>
    </submittedName>
</protein>
<evidence type="ECO:0000256" key="4">
    <source>
        <dbReference type="ARBA" id="ARBA00022989"/>
    </source>
</evidence>
<feature type="transmembrane region" description="Helical" evidence="6">
    <location>
        <begin position="12"/>
        <end position="33"/>
    </location>
</feature>
<evidence type="ECO:0000256" key="5">
    <source>
        <dbReference type="ARBA" id="ARBA00023136"/>
    </source>
</evidence>
<reference evidence="7 8" key="1">
    <citation type="journal article" date="2015" name="Stand. Genomic Sci.">
        <title>Genomic Encyclopedia of Bacterial and Archaeal Type Strains, Phase III: the genomes of soil and plant-associated and newly described type strains.</title>
        <authorList>
            <person name="Whitman W.B."/>
            <person name="Woyke T."/>
            <person name="Klenk H.P."/>
            <person name="Zhou Y."/>
            <person name="Lilburn T.G."/>
            <person name="Beck B.J."/>
            <person name="De Vos P."/>
            <person name="Vandamme P."/>
            <person name="Eisen J.A."/>
            <person name="Garrity G."/>
            <person name="Hugenholtz P."/>
            <person name="Kyrpides N.C."/>
        </authorList>
    </citation>
    <scope>NUCLEOTIDE SEQUENCE [LARGE SCALE GENOMIC DNA]</scope>
    <source>
        <strain evidence="7 8">CECT 8445</strain>
    </source>
</reference>
<evidence type="ECO:0000256" key="3">
    <source>
        <dbReference type="ARBA" id="ARBA00022692"/>
    </source>
</evidence>
<feature type="transmembrane region" description="Helical" evidence="6">
    <location>
        <begin position="150"/>
        <end position="167"/>
    </location>
</feature>
<evidence type="ECO:0000256" key="1">
    <source>
        <dbReference type="ARBA" id="ARBA00004651"/>
    </source>
</evidence>
<accession>A0A4R1KQV0</accession>
<keyword evidence="8" id="KW-1185">Reference proteome</keyword>
<dbReference type="InterPro" id="IPR044550">
    <property type="entry name" value="WzxE"/>
</dbReference>
<dbReference type="GO" id="GO:0009246">
    <property type="term" value="P:enterobacterial common antigen biosynthetic process"/>
    <property type="evidence" value="ECO:0007669"/>
    <property type="project" value="InterPro"/>
</dbReference>
<keyword evidence="5 6" id="KW-0472">Membrane</keyword>
<dbReference type="Proteomes" id="UP000295714">
    <property type="component" value="Unassembled WGS sequence"/>
</dbReference>
<organism evidence="7 8">
    <name type="scientific">Winogradskyella wandonensis</name>
    <dbReference type="NCBI Taxonomy" id="1442586"/>
    <lineage>
        <taxon>Bacteria</taxon>
        <taxon>Pseudomonadati</taxon>
        <taxon>Bacteroidota</taxon>
        <taxon>Flavobacteriia</taxon>
        <taxon>Flavobacteriales</taxon>
        <taxon>Flavobacteriaceae</taxon>
        <taxon>Winogradskyella</taxon>
    </lineage>
</organism>
<comment type="caution">
    <text evidence="7">The sequence shown here is derived from an EMBL/GenBank/DDBJ whole genome shotgun (WGS) entry which is preliminary data.</text>
</comment>
<name>A0A4R1KQV0_9FLAO</name>
<feature type="transmembrane region" description="Helical" evidence="6">
    <location>
        <begin position="360"/>
        <end position="382"/>
    </location>
</feature>
<dbReference type="OrthoDB" id="9769862at2"/>
<sequence length="425" mass="48222">MFLRLLSYNSIIIFFKLLSSFVVSKVSAIFLGPSGYALVGNFRNIFQIVIGVTANGFQSGTIRYIAENKNNTLHFSKVVSSIIFFSLSLSIVVGVLLSIFSNSLSYYVFKSNDYADVFVSLAVLLPLISLNFIVLYIINGLQELKSYTKLSVLYSVLNAAITAVLIYNYNLKGALVAIVFTSAVTFIVSLLLKSVRLVIVNVLSLFKNVSVAIIKSMSTYIIMATYSTILLSFSYLLIRNSIISVEGEAVAGYWEAVNKISMFYMIFFTSIFTLYLLPKLSINTTLKGYKSIMNYYFSRLIPLLIAMFVVLYLIRFFVIRLFLTEEFIIIEKYVILQFIGDFFKIIGFSLAYQFHAKKMVAYYFLTDAIIYLSFYAFSVYFLKSLHLDGVFYAYILSTSLYLIVTSLIIFTKNKNYLLADDSSLN</sequence>
<feature type="transmembrane region" description="Helical" evidence="6">
    <location>
        <begin position="220"/>
        <end position="238"/>
    </location>
</feature>
<evidence type="ECO:0000313" key="7">
    <source>
        <dbReference type="EMBL" id="TCK66840.1"/>
    </source>
</evidence>
<feature type="transmembrane region" description="Helical" evidence="6">
    <location>
        <begin position="45"/>
        <end position="66"/>
    </location>
</feature>
<comment type="subcellular location">
    <subcellularLocation>
        <location evidence="1">Cell membrane</location>
        <topology evidence="1">Multi-pass membrane protein</topology>
    </subcellularLocation>
</comment>
<keyword evidence="3 6" id="KW-0812">Transmembrane</keyword>
<feature type="transmembrane region" description="Helical" evidence="6">
    <location>
        <begin position="117"/>
        <end position="138"/>
    </location>
</feature>
<dbReference type="PANTHER" id="PTHR30250:SF30">
    <property type="entry name" value="LIPID III FLIPPASE"/>
    <property type="match status" value="1"/>
</dbReference>
<feature type="transmembrane region" description="Helical" evidence="6">
    <location>
        <begin position="259"/>
        <end position="277"/>
    </location>
</feature>
<feature type="transmembrane region" description="Helical" evidence="6">
    <location>
        <begin position="173"/>
        <end position="192"/>
    </location>
</feature>
<feature type="transmembrane region" description="Helical" evidence="6">
    <location>
        <begin position="335"/>
        <end position="354"/>
    </location>
</feature>
<feature type="transmembrane region" description="Helical" evidence="6">
    <location>
        <begin position="389"/>
        <end position="410"/>
    </location>
</feature>
<keyword evidence="4 6" id="KW-1133">Transmembrane helix</keyword>
<dbReference type="EMBL" id="SMGI01000003">
    <property type="protein sequence ID" value="TCK66840.1"/>
    <property type="molecule type" value="Genomic_DNA"/>
</dbReference>
<dbReference type="PANTHER" id="PTHR30250">
    <property type="entry name" value="PST FAMILY PREDICTED COLANIC ACID TRANSPORTER"/>
    <property type="match status" value="1"/>
</dbReference>
<feature type="transmembrane region" description="Helical" evidence="6">
    <location>
        <begin position="78"/>
        <end position="97"/>
    </location>
</feature>
<evidence type="ECO:0000313" key="8">
    <source>
        <dbReference type="Proteomes" id="UP000295714"/>
    </source>
</evidence>
<keyword evidence="2" id="KW-1003">Cell membrane</keyword>
<proteinExistence type="predicted"/>
<evidence type="ECO:0000256" key="2">
    <source>
        <dbReference type="ARBA" id="ARBA00022475"/>
    </source>
</evidence>
<gene>
    <name evidence="7" type="ORF">DFQ05_2124</name>
</gene>
<dbReference type="GO" id="GO:0005886">
    <property type="term" value="C:plasma membrane"/>
    <property type="evidence" value="ECO:0007669"/>
    <property type="project" value="UniProtKB-SubCell"/>
</dbReference>
<feature type="transmembrane region" description="Helical" evidence="6">
    <location>
        <begin position="297"/>
        <end position="323"/>
    </location>
</feature>